<reference evidence="2" key="1">
    <citation type="journal article" date="2023" name="Front. Plant Sci.">
        <title>Chromosomal-level genome assembly of Melastoma candidum provides insights into trichome evolution.</title>
        <authorList>
            <person name="Zhong Y."/>
            <person name="Wu W."/>
            <person name="Sun C."/>
            <person name="Zou P."/>
            <person name="Liu Y."/>
            <person name="Dai S."/>
            <person name="Zhou R."/>
        </authorList>
    </citation>
    <scope>NUCLEOTIDE SEQUENCE [LARGE SCALE GENOMIC DNA]</scope>
</reference>
<protein>
    <submittedName>
        <fullName evidence="1">Uncharacterized protein</fullName>
    </submittedName>
</protein>
<evidence type="ECO:0000313" key="1">
    <source>
        <dbReference type="EMBL" id="KAI4384787.1"/>
    </source>
</evidence>
<keyword evidence="2" id="KW-1185">Reference proteome</keyword>
<dbReference type="EMBL" id="CM042881">
    <property type="protein sequence ID" value="KAI4384787.1"/>
    <property type="molecule type" value="Genomic_DNA"/>
</dbReference>
<name>A0ACB9S9D3_9MYRT</name>
<gene>
    <name evidence="1" type="ORF">MLD38_002890</name>
</gene>
<comment type="caution">
    <text evidence="1">The sequence shown here is derived from an EMBL/GenBank/DDBJ whole genome shotgun (WGS) entry which is preliminary data.</text>
</comment>
<accession>A0ACB9S9D3</accession>
<sequence length="99" mass="10735">MTFLGLNCNNSGRNSEIVPRVPSEYVLHTMSLPLTPRRCLYLQSTYLCIGPLASSCPPLLFPDTSRMPSTLPSGIRDLGGSISLARDFSGGDRKCELSS</sequence>
<proteinExistence type="predicted"/>
<evidence type="ECO:0000313" key="2">
    <source>
        <dbReference type="Proteomes" id="UP001057402"/>
    </source>
</evidence>
<dbReference type="Proteomes" id="UP001057402">
    <property type="component" value="Chromosome 2"/>
</dbReference>
<organism evidence="1 2">
    <name type="scientific">Melastoma candidum</name>
    <dbReference type="NCBI Taxonomy" id="119954"/>
    <lineage>
        <taxon>Eukaryota</taxon>
        <taxon>Viridiplantae</taxon>
        <taxon>Streptophyta</taxon>
        <taxon>Embryophyta</taxon>
        <taxon>Tracheophyta</taxon>
        <taxon>Spermatophyta</taxon>
        <taxon>Magnoliopsida</taxon>
        <taxon>eudicotyledons</taxon>
        <taxon>Gunneridae</taxon>
        <taxon>Pentapetalae</taxon>
        <taxon>rosids</taxon>
        <taxon>malvids</taxon>
        <taxon>Myrtales</taxon>
        <taxon>Melastomataceae</taxon>
        <taxon>Melastomatoideae</taxon>
        <taxon>Melastomateae</taxon>
        <taxon>Melastoma</taxon>
    </lineage>
</organism>